<dbReference type="PROSITE" id="PS50887">
    <property type="entry name" value="GGDEF"/>
    <property type="match status" value="1"/>
</dbReference>
<dbReference type="EC" id="2.7.7.65" evidence="2"/>
<dbReference type="Pfam" id="PF07694">
    <property type="entry name" value="5TM-5TMR_LYT"/>
    <property type="match status" value="1"/>
</dbReference>
<dbReference type="GO" id="GO:0000155">
    <property type="term" value="F:phosphorelay sensor kinase activity"/>
    <property type="evidence" value="ECO:0007669"/>
    <property type="project" value="InterPro"/>
</dbReference>
<dbReference type="GO" id="GO:0052621">
    <property type="term" value="F:diguanylate cyclase activity"/>
    <property type="evidence" value="ECO:0007669"/>
    <property type="project" value="UniProtKB-EC"/>
</dbReference>
<dbReference type="InterPro" id="IPR029787">
    <property type="entry name" value="Nucleotide_cyclase"/>
</dbReference>
<dbReference type="InterPro" id="IPR011620">
    <property type="entry name" value="Sig_transdc_His_kinase_LytS_TM"/>
</dbReference>
<evidence type="ECO:0000256" key="4">
    <source>
        <dbReference type="ARBA" id="ARBA00022692"/>
    </source>
</evidence>
<keyword evidence="9" id="KW-1185">Reference proteome</keyword>
<reference evidence="8 9" key="1">
    <citation type="journal article" date="2015" name="Genome Announc.">
        <title>Closed Genome Sequence of Octadecabacter temperatus SB1, the First Mesophilic Species of the Genus Octadecabacter.</title>
        <authorList>
            <person name="Voget S."/>
            <person name="Billerbeck S."/>
            <person name="Simon M."/>
            <person name="Daniel R."/>
        </authorList>
    </citation>
    <scope>NUCLEOTIDE SEQUENCE [LARGE SCALE GENOMIC DNA]</scope>
    <source>
        <strain evidence="8 9">SB1</strain>
    </source>
</reference>
<keyword evidence="8" id="KW-0548">Nucleotidyltransferase</keyword>
<evidence type="ECO:0000313" key="9">
    <source>
        <dbReference type="Proteomes" id="UP000067444"/>
    </source>
</evidence>
<gene>
    <name evidence="8" type="primary">yegE</name>
    <name evidence="8" type="ORF">OSB_14780</name>
</gene>
<evidence type="ECO:0000313" key="8">
    <source>
        <dbReference type="EMBL" id="AKS46030.1"/>
    </source>
</evidence>
<dbReference type="KEGG" id="otm:OSB_14780"/>
<dbReference type="EMBL" id="CP012160">
    <property type="protein sequence ID" value="AKS46030.1"/>
    <property type="molecule type" value="Genomic_DNA"/>
</dbReference>
<dbReference type="OrthoDB" id="9812260at2"/>
<dbReference type="InterPro" id="IPR043128">
    <property type="entry name" value="Rev_trsase/Diguanyl_cyclase"/>
</dbReference>
<dbReference type="AlphaFoldDB" id="A0A0K0Y514"/>
<evidence type="ECO:0000256" key="1">
    <source>
        <dbReference type="ARBA" id="ARBA00004651"/>
    </source>
</evidence>
<dbReference type="PATRIC" id="fig|1458307.3.peg.1496"/>
<evidence type="ECO:0000256" key="7">
    <source>
        <dbReference type="ARBA" id="ARBA00034247"/>
    </source>
</evidence>
<dbReference type="FunFam" id="3.30.70.270:FF:000001">
    <property type="entry name" value="Diguanylate cyclase domain protein"/>
    <property type="match status" value="1"/>
</dbReference>
<keyword evidence="8" id="KW-0808">Transferase</keyword>
<dbReference type="NCBIfam" id="TIGR00254">
    <property type="entry name" value="GGDEF"/>
    <property type="match status" value="1"/>
</dbReference>
<proteinExistence type="predicted"/>
<dbReference type="InterPro" id="IPR000160">
    <property type="entry name" value="GGDEF_dom"/>
</dbReference>
<comment type="subcellular location">
    <subcellularLocation>
        <location evidence="1">Cell membrane</location>
        <topology evidence="1">Multi-pass membrane protein</topology>
    </subcellularLocation>
</comment>
<keyword evidence="4" id="KW-0812">Transmembrane</keyword>
<dbReference type="PANTHER" id="PTHR45138">
    <property type="entry name" value="REGULATORY COMPONENTS OF SENSORY TRANSDUCTION SYSTEM"/>
    <property type="match status" value="1"/>
</dbReference>
<dbReference type="SMART" id="SM00267">
    <property type="entry name" value="GGDEF"/>
    <property type="match status" value="1"/>
</dbReference>
<comment type="catalytic activity">
    <reaction evidence="7">
        <text>2 GTP = 3',3'-c-di-GMP + 2 diphosphate</text>
        <dbReference type="Rhea" id="RHEA:24898"/>
        <dbReference type="ChEBI" id="CHEBI:33019"/>
        <dbReference type="ChEBI" id="CHEBI:37565"/>
        <dbReference type="ChEBI" id="CHEBI:58805"/>
        <dbReference type="EC" id="2.7.7.65"/>
    </reaction>
</comment>
<name>A0A0K0Y514_9RHOB</name>
<dbReference type="Pfam" id="PF00990">
    <property type="entry name" value="GGDEF"/>
    <property type="match status" value="1"/>
</dbReference>
<evidence type="ECO:0000256" key="2">
    <source>
        <dbReference type="ARBA" id="ARBA00012528"/>
    </source>
</evidence>
<keyword evidence="5" id="KW-1133">Transmembrane helix</keyword>
<dbReference type="PANTHER" id="PTHR45138:SF9">
    <property type="entry name" value="DIGUANYLATE CYCLASE DGCM-RELATED"/>
    <property type="match status" value="1"/>
</dbReference>
<sequence>MIELLFNAHIVVDPIALILALILIVSIVKRKKQSEWKSRLVMAGLFSFTLMLSMSNPIDLGEGGIHDMRGLLIGVAVALLGPTVGLLTLATGLAMRLGIGGPGLAPGLVAMFAAFGGGLVWRYKFYDSEHAVWIKSVILGCLISFHLVGLTLFPADLALHLFLVMGPYYIAGNIIGALVINYLLGGELSFLSEAQALEIDANTDHLTGLLNRRGLESALPNLKTKFAPKKGRALLYFDIDNFKTSNDKYGHAFGDDLLVGISERISMNLRRHDVFARMGGDEFAVILPEVDIEEARFVAERCRSVVGDEGFFYGEQKVPVTLSIGAVWLDEPSEMNAMILAADRAMYHAKVSGRNVVVFLENHSNSTLKRPIQNMQQVA</sequence>
<dbReference type="CDD" id="cd01949">
    <property type="entry name" value="GGDEF"/>
    <property type="match status" value="1"/>
</dbReference>
<evidence type="ECO:0000256" key="5">
    <source>
        <dbReference type="ARBA" id="ARBA00022989"/>
    </source>
</evidence>
<dbReference type="Proteomes" id="UP000067444">
    <property type="component" value="Chromosome"/>
</dbReference>
<accession>A0A0K0Y514</accession>
<keyword evidence="3" id="KW-1003">Cell membrane</keyword>
<keyword evidence="6" id="KW-0472">Membrane</keyword>
<evidence type="ECO:0000256" key="3">
    <source>
        <dbReference type="ARBA" id="ARBA00022475"/>
    </source>
</evidence>
<protein>
    <recommendedName>
        <fullName evidence="2">diguanylate cyclase</fullName>
        <ecNumber evidence="2">2.7.7.65</ecNumber>
    </recommendedName>
</protein>
<evidence type="ECO:0000256" key="6">
    <source>
        <dbReference type="ARBA" id="ARBA00023136"/>
    </source>
</evidence>
<dbReference type="InterPro" id="IPR050469">
    <property type="entry name" value="Diguanylate_Cyclase"/>
</dbReference>
<dbReference type="Gene3D" id="3.30.70.270">
    <property type="match status" value="1"/>
</dbReference>
<dbReference type="GO" id="GO:0071555">
    <property type="term" value="P:cell wall organization"/>
    <property type="evidence" value="ECO:0007669"/>
    <property type="project" value="InterPro"/>
</dbReference>
<dbReference type="STRING" id="1458307.OSB_14780"/>
<dbReference type="RefSeq" id="WP_049834366.1">
    <property type="nucleotide sequence ID" value="NZ_CP012160.1"/>
</dbReference>
<organism evidence="8 9">
    <name type="scientific">Octadecabacter temperatus</name>
    <dbReference type="NCBI Taxonomy" id="1458307"/>
    <lineage>
        <taxon>Bacteria</taxon>
        <taxon>Pseudomonadati</taxon>
        <taxon>Pseudomonadota</taxon>
        <taxon>Alphaproteobacteria</taxon>
        <taxon>Rhodobacterales</taxon>
        <taxon>Roseobacteraceae</taxon>
        <taxon>Octadecabacter</taxon>
    </lineage>
</organism>
<dbReference type="GO" id="GO:0005886">
    <property type="term" value="C:plasma membrane"/>
    <property type="evidence" value="ECO:0007669"/>
    <property type="project" value="UniProtKB-SubCell"/>
</dbReference>
<dbReference type="SUPFAM" id="SSF55073">
    <property type="entry name" value="Nucleotide cyclase"/>
    <property type="match status" value="1"/>
</dbReference>